<protein>
    <recommendedName>
        <fullName evidence="3">Rubrerythrin diiron-binding domain-containing protein</fullName>
    </recommendedName>
</protein>
<accession>A0A0S4LQT4</accession>
<dbReference type="Proteomes" id="UP000199032">
    <property type="component" value="Unassembled WGS sequence"/>
</dbReference>
<keyword evidence="2" id="KW-1185">Reference proteome</keyword>
<organism evidence="1 2">
    <name type="scientific">Candidatus Nitrospira nitrosa</name>
    <dbReference type="NCBI Taxonomy" id="1742972"/>
    <lineage>
        <taxon>Bacteria</taxon>
        <taxon>Pseudomonadati</taxon>
        <taxon>Nitrospirota</taxon>
        <taxon>Nitrospiria</taxon>
        <taxon>Nitrospirales</taxon>
        <taxon>Nitrospiraceae</taxon>
        <taxon>Nitrospira</taxon>
    </lineage>
</organism>
<evidence type="ECO:0008006" key="3">
    <source>
        <dbReference type="Google" id="ProtNLM"/>
    </source>
</evidence>
<proteinExistence type="predicted"/>
<reference evidence="1 2" key="1">
    <citation type="submission" date="2015-10" db="EMBL/GenBank/DDBJ databases">
        <authorList>
            <person name="Gilbert D.G."/>
        </authorList>
    </citation>
    <scope>NUCLEOTIDE SEQUENCE [LARGE SCALE GENOMIC DNA]</scope>
    <source>
        <strain evidence="1">COMA1</strain>
    </source>
</reference>
<name>A0A0S4LQT4_9BACT</name>
<evidence type="ECO:0000313" key="2">
    <source>
        <dbReference type="Proteomes" id="UP000199032"/>
    </source>
</evidence>
<dbReference type="AlphaFoldDB" id="A0A0S4LQT4"/>
<sequence>MVVMVSESPISIRLSPECEAALLERFLKAEAMALWTVRSAQLQNVPPNVYTFLRKHEEDEQKHLAQFESLIGRQPRERDRLPSVPRQWPALAVQIYGYESLGLEFARLLLTLRPDLASILEDEIVHVGFFEREVRRILGGSPEGAEQARASARGWWRRLPRTVDRYVEAPVLDPFRQSLTTHILEAIERRLVTTGLLDKKATLKG</sequence>
<dbReference type="EMBL" id="CZQA01000013">
    <property type="protein sequence ID" value="CUS39069.1"/>
    <property type="molecule type" value="Genomic_DNA"/>
</dbReference>
<gene>
    <name evidence="1" type="ORF">COMA1_70010</name>
</gene>
<evidence type="ECO:0000313" key="1">
    <source>
        <dbReference type="EMBL" id="CUS39069.1"/>
    </source>
</evidence>